<keyword evidence="2" id="KW-1185">Reference proteome</keyword>
<name>A0A5B7K1I7_PORTR</name>
<organism evidence="1 2">
    <name type="scientific">Portunus trituberculatus</name>
    <name type="common">Swimming crab</name>
    <name type="synonym">Neptunus trituberculatus</name>
    <dbReference type="NCBI Taxonomy" id="210409"/>
    <lineage>
        <taxon>Eukaryota</taxon>
        <taxon>Metazoa</taxon>
        <taxon>Ecdysozoa</taxon>
        <taxon>Arthropoda</taxon>
        <taxon>Crustacea</taxon>
        <taxon>Multicrustacea</taxon>
        <taxon>Malacostraca</taxon>
        <taxon>Eumalacostraca</taxon>
        <taxon>Eucarida</taxon>
        <taxon>Decapoda</taxon>
        <taxon>Pleocyemata</taxon>
        <taxon>Brachyura</taxon>
        <taxon>Eubrachyura</taxon>
        <taxon>Portunoidea</taxon>
        <taxon>Portunidae</taxon>
        <taxon>Portuninae</taxon>
        <taxon>Portunus</taxon>
    </lineage>
</organism>
<dbReference type="Proteomes" id="UP000324222">
    <property type="component" value="Unassembled WGS sequence"/>
</dbReference>
<gene>
    <name evidence="1" type="ORF">E2C01_093857</name>
</gene>
<reference evidence="1 2" key="1">
    <citation type="submission" date="2019-05" db="EMBL/GenBank/DDBJ databases">
        <title>Another draft genome of Portunus trituberculatus and its Hox gene families provides insights of decapod evolution.</title>
        <authorList>
            <person name="Jeong J.-H."/>
            <person name="Song I."/>
            <person name="Kim S."/>
            <person name="Choi T."/>
            <person name="Kim D."/>
            <person name="Ryu S."/>
            <person name="Kim W."/>
        </authorList>
    </citation>
    <scope>NUCLEOTIDE SEQUENCE [LARGE SCALE GENOMIC DNA]</scope>
    <source>
        <tissue evidence="1">Muscle</tissue>
    </source>
</reference>
<accession>A0A5B7K1I7</accession>
<dbReference type="EMBL" id="VSRR010114257">
    <property type="protein sequence ID" value="MPC98484.1"/>
    <property type="molecule type" value="Genomic_DNA"/>
</dbReference>
<evidence type="ECO:0000313" key="1">
    <source>
        <dbReference type="EMBL" id="MPC98484.1"/>
    </source>
</evidence>
<comment type="caution">
    <text evidence="1">The sequence shown here is derived from an EMBL/GenBank/DDBJ whole genome shotgun (WGS) entry which is preliminary data.</text>
</comment>
<sequence>MSFQACRELGLVHERFPHHTVVAGAAPAISDTQSAVVAPPRPSVLQFPALEENVPWLEEWLLCHFSGSAFDTNRSPLPVMVGEQHTIHLLPDAKPYACHTPASVSKH</sequence>
<proteinExistence type="predicted"/>
<protein>
    <submittedName>
        <fullName evidence="1">Uncharacterized protein</fullName>
    </submittedName>
</protein>
<dbReference type="AlphaFoldDB" id="A0A5B7K1I7"/>
<evidence type="ECO:0000313" key="2">
    <source>
        <dbReference type="Proteomes" id="UP000324222"/>
    </source>
</evidence>